<organism evidence="1 2">
    <name type="scientific">Falsibacillus albus</name>
    <dbReference type="NCBI Taxonomy" id="2478915"/>
    <lineage>
        <taxon>Bacteria</taxon>
        <taxon>Bacillati</taxon>
        <taxon>Bacillota</taxon>
        <taxon>Bacilli</taxon>
        <taxon>Bacillales</taxon>
        <taxon>Bacillaceae</taxon>
        <taxon>Falsibacillus</taxon>
    </lineage>
</organism>
<proteinExistence type="predicted"/>
<evidence type="ECO:0000313" key="1">
    <source>
        <dbReference type="EMBL" id="RLQ97550.1"/>
    </source>
</evidence>
<dbReference type="Pfam" id="PF05014">
    <property type="entry name" value="Nuc_deoxyrib_tr"/>
    <property type="match status" value="1"/>
</dbReference>
<protein>
    <submittedName>
        <fullName evidence="1">Nucleoside 2-deoxyribosyltransferase</fullName>
    </submittedName>
</protein>
<dbReference type="AlphaFoldDB" id="A0A3L7K403"/>
<keyword evidence="2" id="KW-1185">Reference proteome</keyword>
<evidence type="ECO:0000313" key="2">
    <source>
        <dbReference type="Proteomes" id="UP000276770"/>
    </source>
</evidence>
<dbReference type="Gene3D" id="3.40.50.450">
    <property type="match status" value="1"/>
</dbReference>
<keyword evidence="1" id="KW-0808">Transferase</keyword>
<dbReference type="GO" id="GO:0016740">
    <property type="term" value="F:transferase activity"/>
    <property type="evidence" value="ECO:0007669"/>
    <property type="project" value="UniProtKB-KW"/>
</dbReference>
<name>A0A3L7K403_9BACI</name>
<gene>
    <name evidence="1" type="ORF">D9X91_04945</name>
</gene>
<accession>A0A3L7K403</accession>
<reference evidence="1 2" key="1">
    <citation type="submission" date="2018-10" db="EMBL/GenBank/DDBJ databases">
        <title>Falsibacillus sp. genome draft.</title>
        <authorList>
            <person name="Shi S."/>
        </authorList>
    </citation>
    <scope>NUCLEOTIDE SEQUENCE [LARGE SCALE GENOMIC DNA]</scope>
    <source>
        <strain evidence="1 2">GY 10110</strain>
    </source>
</reference>
<dbReference type="SUPFAM" id="SSF52309">
    <property type="entry name" value="N-(deoxy)ribosyltransferase-like"/>
    <property type="match status" value="1"/>
</dbReference>
<dbReference type="EMBL" id="RCVZ01000002">
    <property type="protein sequence ID" value="RLQ97550.1"/>
    <property type="molecule type" value="Genomic_DNA"/>
</dbReference>
<dbReference type="InterPro" id="IPR007710">
    <property type="entry name" value="Nucleoside_deoxyribTrfase"/>
</dbReference>
<sequence length="146" mass="17023">MVRVFIAAPFFSDEQIDRVHRLETALAKNPYVIDIYSARFHQNEQLPFGSHIWRKTTFEQDLKFLRRADVVVTIRDFTGDCMDSGTAFEVGYAYAMQKPIILIEEKDFPPNLMLVESLHAFFKHVEDMATYNFHQMPAIPYEGPMV</sequence>
<dbReference type="OrthoDB" id="397706at2"/>
<comment type="caution">
    <text evidence="1">The sequence shown here is derived from an EMBL/GenBank/DDBJ whole genome shotgun (WGS) entry which is preliminary data.</text>
</comment>
<dbReference type="Proteomes" id="UP000276770">
    <property type="component" value="Unassembled WGS sequence"/>
</dbReference>